<dbReference type="EMBL" id="JABBNI010000023">
    <property type="protein sequence ID" value="NMM63475.1"/>
    <property type="molecule type" value="Genomic_DNA"/>
</dbReference>
<evidence type="ECO:0000313" key="2">
    <source>
        <dbReference type="EMBL" id="NMM63475.1"/>
    </source>
</evidence>
<dbReference type="Pfam" id="PF21095">
    <property type="entry name" value="CarD_C"/>
    <property type="match status" value="1"/>
</dbReference>
<reference evidence="2 3" key="1">
    <citation type="submission" date="2020-06" db="EMBL/GenBank/DDBJ databases">
        <title>Complete Genome Sequence of Clostridium muelleri sp. nov. P21T, an Acid-Alcohol Producing Acetogen Isolated from Old Hay.</title>
        <authorList>
            <person name="Duncan K.E."/>
            <person name="Tanner R.S."/>
        </authorList>
    </citation>
    <scope>NUCLEOTIDE SEQUENCE [LARGE SCALE GENOMIC DNA]</scope>
    <source>
        <strain evidence="2 3">P21</strain>
    </source>
</reference>
<sequence>MLINGQKIFVPNYGAGVMNKVKDNKSYDINKNYVSIFILIDSIDLYIPESKLSDYKIRPIENKENLNKALEIIKFTPQNLEKKWSKRYKENNDKIKGGNLFEMCEVIRDLYYLKSKGTLPPGERKILNKAENMVGSEISLAFDIKIEDALIKIRKLGK</sequence>
<proteinExistence type="predicted"/>
<dbReference type="GO" id="GO:0009303">
    <property type="term" value="P:rRNA transcription"/>
    <property type="evidence" value="ECO:0007669"/>
    <property type="project" value="TreeGrafter"/>
</dbReference>
<dbReference type="InterPro" id="IPR052531">
    <property type="entry name" value="CarD-like_regulator"/>
</dbReference>
<keyword evidence="3" id="KW-1185">Reference proteome</keyword>
<dbReference type="InterPro" id="IPR048792">
    <property type="entry name" value="CarD_C"/>
</dbReference>
<gene>
    <name evidence="2" type="ORF">HBE96_12480</name>
</gene>
<name>A0A7Y0EJD1_9CLOT</name>
<dbReference type="AlphaFoldDB" id="A0A7Y0EJD1"/>
<comment type="caution">
    <text evidence="2">The sequence shown here is derived from an EMBL/GenBank/DDBJ whole genome shotgun (WGS) entry which is preliminary data.</text>
</comment>
<dbReference type="InterPro" id="IPR042215">
    <property type="entry name" value="CarD-like_C"/>
</dbReference>
<dbReference type="Proteomes" id="UP000537131">
    <property type="component" value="Unassembled WGS sequence"/>
</dbReference>
<dbReference type="PANTHER" id="PTHR38447:SF1">
    <property type="entry name" value="RNA POLYMERASE-BINDING TRANSCRIPTION FACTOR CARD"/>
    <property type="match status" value="1"/>
</dbReference>
<dbReference type="InterPro" id="IPR003711">
    <property type="entry name" value="CarD-like/TRCF_RID"/>
</dbReference>
<dbReference type="Gene3D" id="1.20.58.1290">
    <property type="entry name" value="CarD-like, C-terminal domain"/>
    <property type="match status" value="1"/>
</dbReference>
<organism evidence="2 3">
    <name type="scientific">Clostridium muellerianum</name>
    <dbReference type="NCBI Taxonomy" id="2716538"/>
    <lineage>
        <taxon>Bacteria</taxon>
        <taxon>Bacillati</taxon>
        <taxon>Bacillota</taxon>
        <taxon>Clostridia</taxon>
        <taxon>Eubacteriales</taxon>
        <taxon>Clostridiaceae</taxon>
        <taxon>Clostridium</taxon>
    </lineage>
</organism>
<dbReference type="RefSeq" id="WP_169298081.1">
    <property type="nucleotide sequence ID" value="NZ_JABBNI010000023.1"/>
</dbReference>
<dbReference type="SMART" id="SM01058">
    <property type="entry name" value="CarD_TRCF"/>
    <property type="match status" value="1"/>
</dbReference>
<dbReference type="PANTHER" id="PTHR38447">
    <property type="entry name" value="TRANSCRIPTION FACTOR YDEB-RELATED"/>
    <property type="match status" value="1"/>
</dbReference>
<evidence type="ECO:0000313" key="3">
    <source>
        <dbReference type="Proteomes" id="UP000537131"/>
    </source>
</evidence>
<feature type="domain" description="CarD-like/TRCF RNAP-interacting" evidence="1">
    <location>
        <begin position="1"/>
        <end position="111"/>
    </location>
</feature>
<protein>
    <submittedName>
        <fullName evidence="2">Transcriptional regulator</fullName>
    </submittedName>
</protein>
<accession>A0A7Y0EJD1</accession>
<evidence type="ECO:0000259" key="1">
    <source>
        <dbReference type="SMART" id="SM01058"/>
    </source>
</evidence>